<comment type="caution">
    <text evidence="2">The sequence shown here is derived from an EMBL/GenBank/DDBJ whole genome shotgun (WGS) entry which is preliminary data.</text>
</comment>
<dbReference type="EMBL" id="CATNWA010019811">
    <property type="protein sequence ID" value="CAI9615137.1"/>
    <property type="molecule type" value="Genomic_DNA"/>
</dbReference>
<dbReference type="Proteomes" id="UP001162483">
    <property type="component" value="Unassembled WGS sequence"/>
</dbReference>
<organism evidence="2 3">
    <name type="scientific">Staurois parvus</name>
    <dbReference type="NCBI Taxonomy" id="386267"/>
    <lineage>
        <taxon>Eukaryota</taxon>
        <taxon>Metazoa</taxon>
        <taxon>Chordata</taxon>
        <taxon>Craniata</taxon>
        <taxon>Vertebrata</taxon>
        <taxon>Euteleostomi</taxon>
        <taxon>Amphibia</taxon>
        <taxon>Batrachia</taxon>
        <taxon>Anura</taxon>
        <taxon>Neobatrachia</taxon>
        <taxon>Ranoidea</taxon>
        <taxon>Ranidae</taxon>
        <taxon>Staurois</taxon>
    </lineage>
</organism>
<protein>
    <submittedName>
        <fullName evidence="2">Uncharacterized protein</fullName>
    </submittedName>
</protein>
<proteinExistence type="predicted"/>
<gene>
    <name evidence="2" type="ORF">SPARVUS_LOCUS15181585</name>
</gene>
<evidence type="ECO:0000313" key="2">
    <source>
        <dbReference type="EMBL" id="CAI9615137.1"/>
    </source>
</evidence>
<keyword evidence="3" id="KW-1185">Reference proteome</keyword>
<feature type="compositionally biased region" description="Basic and acidic residues" evidence="1">
    <location>
        <begin position="46"/>
        <end position="57"/>
    </location>
</feature>
<feature type="region of interest" description="Disordered" evidence="1">
    <location>
        <begin position="1"/>
        <end position="80"/>
    </location>
</feature>
<evidence type="ECO:0000256" key="1">
    <source>
        <dbReference type="SAM" id="MobiDB-lite"/>
    </source>
</evidence>
<reference evidence="2" key="1">
    <citation type="submission" date="2023-05" db="EMBL/GenBank/DDBJ databases">
        <authorList>
            <person name="Stuckert A."/>
        </authorList>
    </citation>
    <scope>NUCLEOTIDE SEQUENCE</scope>
</reference>
<evidence type="ECO:0000313" key="3">
    <source>
        <dbReference type="Proteomes" id="UP001162483"/>
    </source>
</evidence>
<sequence>MSSHRLGSGRSIVKNKPRSVMSSCRLGSGRSVVENKPRSVMSSHRLGSDRSVVEEQAKVSNEQSHVGIRQKRNRGTSQGR</sequence>
<name>A0ABN9H286_9NEOB</name>
<accession>A0ABN9H286</accession>